<evidence type="ECO:0000256" key="8">
    <source>
        <dbReference type="SAM" id="SignalP"/>
    </source>
</evidence>
<dbReference type="EMBL" id="LT969575">
    <property type="protein sequence ID" value="SOV80854.1"/>
    <property type="molecule type" value="Genomic_DNA"/>
</dbReference>
<protein>
    <recommendedName>
        <fullName evidence="7">Sulfhydryl oxidase</fullName>
        <ecNumber evidence="7">1.8.3.2</ecNumber>
    </recommendedName>
</protein>
<comment type="catalytic activity">
    <reaction evidence="7">
        <text>2 R'C(R)SH + O2 = R'C(R)S-S(R)CR' + H2O2</text>
        <dbReference type="Rhea" id="RHEA:17357"/>
        <dbReference type="ChEBI" id="CHEBI:15379"/>
        <dbReference type="ChEBI" id="CHEBI:16240"/>
        <dbReference type="ChEBI" id="CHEBI:16520"/>
        <dbReference type="ChEBI" id="CHEBI:17412"/>
        <dbReference type="EC" id="1.8.3.2"/>
    </reaction>
</comment>
<dbReference type="GO" id="GO:0005615">
    <property type="term" value="C:extracellular space"/>
    <property type="evidence" value="ECO:0007669"/>
    <property type="project" value="TreeGrafter"/>
</dbReference>
<feature type="chain" id="PRO_5015159930" description="Sulfhydryl oxidase" evidence="8">
    <location>
        <begin position="28"/>
        <end position="533"/>
    </location>
</feature>
<dbReference type="InterPro" id="IPR039798">
    <property type="entry name" value="Sulfhydryl_oxidase"/>
</dbReference>
<dbReference type="OrthoDB" id="59470at2759"/>
<evidence type="ECO:0000256" key="5">
    <source>
        <dbReference type="ARBA" id="ARBA00023002"/>
    </source>
</evidence>
<dbReference type="Gene3D" id="3.40.30.10">
    <property type="entry name" value="Glutaredoxin"/>
    <property type="match status" value="1"/>
</dbReference>
<dbReference type="SUPFAM" id="SSF69000">
    <property type="entry name" value="FAD-dependent thiol oxidase"/>
    <property type="match status" value="1"/>
</dbReference>
<feature type="domain" description="ERV/ALR sulfhydryl oxidase" evidence="9">
    <location>
        <begin position="358"/>
        <end position="465"/>
    </location>
</feature>
<dbReference type="GO" id="GO:0016971">
    <property type="term" value="F:flavin-dependent sulfhydryl oxidase activity"/>
    <property type="evidence" value="ECO:0007669"/>
    <property type="project" value="InterPro"/>
</dbReference>
<dbReference type="AlphaFoldDB" id="A0A2P9DIP1"/>
<keyword evidence="5 7" id="KW-0560">Oxidoreductase</keyword>
<evidence type="ECO:0000256" key="4">
    <source>
        <dbReference type="ARBA" id="ARBA00022827"/>
    </source>
</evidence>
<keyword evidence="4 7" id="KW-0274">FAD</keyword>
<dbReference type="Gene3D" id="1.20.120.310">
    <property type="entry name" value="ERV/ALR sulfhydryl oxidase domain"/>
    <property type="match status" value="1"/>
</dbReference>
<evidence type="ECO:0000313" key="11">
    <source>
        <dbReference type="Proteomes" id="UP000240500"/>
    </source>
</evidence>
<proteinExistence type="predicted"/>
<organism evidence="10 11">
    <name type="scientific">Plasmodium reichenowi</name>
    <dbReference type="NCBI Taxonomy" id="5854"/>
    <lineage>
        <taxon>Eukaryota</taxon>
        <taxon>Sar</taxon>
        <taxon>Alveolata</taxon>
        <taxon>Apicomplexa</taxon>
        <taxon>Aconoidasida</taxon>
        <taxon>Haemosporida</taxon>
        <taxon>Plasmodiidae</taxon>
        <taxon>Plasmodium</taxon>
        <taxon>Plasmodium (Laverania)</taxon>
    </lineage>
</organism>
<dbReference type="Pfam" id="PF04777">
    <property type="entry name" value="Evr1_Alr"/>
    <property type="match status" value="1"/>
</dbReference>
<gene>
    <name evidence="10" type="ORF">PRG01_1245300</name>
</gene>
<dbReference type="VEuPathDB" id="PlasmoDB:PRCDC_1241400"/>
<dbReference type="EC" id="1.8.3.2" evidence="7"/>
<keyword evidence="6" id="KW-1015">Disulfide bond</keyword>
<dbReference type="PANTHER" id="PTHR22897:SF8">
    <property type="entry name" value="SULFHYDRYL OXIDASE"/>
    <property type="match status" value="1"/>
</dbReference>
<evidence type="ECO:0000259" key="9">
    <source>
        <dbReference type="PROSITE" id="PS51324"/>
    </source>
</evidence>
<evidence type="ECO:0000256" key="6">
    <source>
        <dbReference type="ARBA" id="ARBA00023157"/>
    </source>
</evidence>
<dbReference type="PROSITE" id="PS51324">
    <property type="entry name" value="ERV_ALR"/>
    <property type="match status" value="1"/>
</dbReference>
<dbReference type="GO" id="GO:0006457">
    <property type="term" value="P:protein folding"/>
    <property type="evidence" value="ECO:0007669"/>
    <property type="project" value="TreeGrafter"/>
</dbReference>
<dbReference type="InterPro" id="IPR036249">
    <property type="entry name" value="Thioredoxin-like_sf"/>
</dbReference>
<accession>A0A2P9DIP1</accession>
<keyword evidence="3 8" id="KW-0732">Signal</keyword>
<evidence type="ECO:0000313" key="10">
    <source>
        <dbReference type="EMBL" id="SOV80854.1"/>
    </source>
</evidence>
<feature type="signal peptide" evidence="8">
    <location>
        <begin position="1"/>
        <end position="27"/>
    </location>
</feature>
<reference evidence="10 11" key="1">
    <citation type="submission" date="2016-09" db="EMBL/GenBank/DDBJ databases">
        <authorList>
            <consortium name="Pathogen Informatics"/>
        </authorList>
    </citation>
    <scope>NUCLEOTIDE SEQUENCE [LARGE SCALE GENOMIC DNA]</scope>
</reference>
<dbReference type="GO" id="GO:0000139">
    <property type="term" value="C:Golgi membrane"/>
    <property type="evidence" value="ECO:0007669"/>
    <property type="project" value="TreeGrafter"/>
</dbReference>
<dbReference type="SUPFAM" id="SSF52833">
    <property type="entry name" value="Thioredoxin-like"/>
    <property type="match status" value="1"/>
</dbReference>
<dbReference type="InterPro" id="IPR036774">
    <property type="entry name" value="ERV/ALR_sulphydryl_oxid_sf"/>
</dbReference>
<dbReference type="PANTHER" id="PTHR22897">
    <property type="entry name" value="QUIESCIN Q6-RELATED SULFHYDRYL OXIDASE"/>
    <property type="match status" value="1"/>
</dbReference>
<evidence type="ECO:0000256" key="2">
    <source>
        <dbReference type="ARBA" id="ARBA00022630"/>
    </source>
</evidence>
<sequence>MKVTYAVRLLLRVYFLFFWIHLNIVRSDNVCKGADVIVNEFWSKLNNIRHGDVILINIKNYYCPACNRYMNIWNDVEKKILTYEKNVSLFVFDCSCYLLVPYCRYFDVLYFPTFRLLFPVYDKINDKEYKYINPSSMIEEEKYNGDLLLAYREVERIDNIYDFKTLIEKYLCKNVNFNYNDLRICMNSSYILPEKKNKKKNEIYHFLFGYNNDKNKEEIKDSVNVMNDGFIENNFEDEENKVNVERWSNHINFNKDNIKHDIIIGILFTLKKHISLGRDIQKEYIEPFLVMLSIVSNIYNDLEEGLYDIINKLNSFTYPIKYDEWIKYTGNINYINEYKLDYNNNNNNNNDTNLISFKLCEQNSVLCSYWLLYHKISVYCLQHDKHNYLYYIEAITNYTKNYLNCQNCIDHFLNAQKFCYYGYCNIHSAESFIIFLWRIHNAVTLRSMYDLIIIDNNTSTPSNNFNKKQFLNQDIVFPTLKQCKNCRNALGFTKITNNTLSTFKNGSITDQSFDAIDSFNVKNVLHYLIHIYS</sequence>
<evidence type="ECO:0000256" key="3">
    <source>
        <dbReference type="ARBA" id="ARBA00022729"/>
    </source>
</evidence>
<name>A0A2P9DIP1_PLARE</name>
<dbReference type="Proteomes" id="UP000240500">
    <property type="component" value="Chromosome 12"/>
</dbReference>
<keyword evidence="2 7" id="KW-0285">Flavoprotein</keyword>
<comment type="cofactor">
    <cofactor evidence="1 7">
        <name>FAD</name>
        <dbReference type="ChEBI" id="CHEBI:57692"/>
    </cofactor>
</comment>
<dbReference type="GO" id="GO:0003756">
    <property type="term" value="F:protein disulfide isomerase activity"/>
    <property type="evidence" value="ECO:0007669"/>
    <property type="project" value="TreeGrafter"/>
</dbReference>
<evidence type="ECO:0000256" key="1">
    <source>
        <dbReference type="ARBA" id="ARBA00001974"/>
    </source>
</evidence>
<dbReference type="VEuPathDB" id="PlasmoDB:PRG01_1245300"/>
<evidence type="ECO:0000256" key="7">
    <source>
        <dbReference type="RuleBase" id="RU371123"/>
    </source>
</evidence>
<dbReference type="InterPro" id="IPR017905">
    <property type="entry name" value="ERV/ALR_sulphydryl_oxidase"/>
</dbReference>